<evidence type="ECO:0000256" key="4">
    <source>
        <dbReference type="ARBA" id="ARBA00023152"/>
    </source>
</evidence>
<evidence type="ECO:0000256" key="1">
    <source>
        <dbReference type="ARBA" id="ARBA00000380"/>
    </source>
</evidence>
<feature type="site" description="Transition state stabilizer" evidence="6 9">
    <location>
        <position position="181"/>
    </location>
</feature>
<dbReference type="InterPro" id="IPR005952">
    <property type="entry name" value="Phosphogly_mut1"/>
</dbReference>
<keyword evidence="4 6" id="KW-0324">Glycolysis</keyword>
<dbReference type="PIRSF" id="PIRSF000709">
    <property type="entry name" value="6PFK_2-Ptase"/>
    <property type="match status" value="1"/>
</dbReference>
<proteinExistence type="inferred from homology"/>
<dbReference type="Pfam" id="PF00300">
    <property type="entry name" value="His_Phos_1"/>
    <property type="match status" value="2"/>
</dbReference>
<dbReference type="InterPro" id="IPR013078">
    <property type="entry name" value="His_Pase_superF_clade-1"/>
</dbReference>
<evidence type="ECO:0000256" key="3">
    <source>
        <dbReference type="ARBA" id="ARBA00022432"/>
    </source>
</evidence>
<dbReference type="HAMAP" id="MF_01039">
    <property type="entry name" value="PGAM_GpmA"/>
    <property type="match status" value="1"/>
</dbReference>
<gene>
    <name evidence="11" type="primary">gpmA_2</name>
    <name evidence="6" type="synonym">gpmA</name>
    <name evidence="11" type="ORF">CPLFYP93_01405</name>
</gene>
<name>A0A6N3C4F1_9CLOT</name>
<comment type="catalytic activity">
    <reaction evidence="1 6 10">
        <text>(2R)-2-phosphoglycerate = (2R)-3-phosphoglycerate</text>
        <dbReference type="Rhea" id="RHEA:15901"/>
        <dbReference type="ChEBI" id="CHEBI:58272"/>
        <dbReference type="ChEBI" id="CHEBI:58289"/>
        <dbReference type="EC" id="5.4.2.11"/>
    </reaction>
</comment>
<evidence type="ECO:0000256" key="2">
    <source>
        <dbReference type="ARBA" id="ARBA00006717"/>
    </source>
</evidence>
<evidence type="ECO:0000256" key="6">
    <source>
        <dbReference type="HAMAP-Rule" id="MF_01039"/>
    </source>
</evidence>
<feature type="binding site" evidence="6 8">
    <location>
        <begin position="86"/>
        <end position="89"/>
    </location>
    <ligand>
        <name>substrate</name>
    </ligand>
</feature>
<dbReference type="PANTHER" id="PTHR11931">
    <property type="entry name" value="PHOSPHOGLYCERATE MUTASE"/>
    <property type="match status" value="1"/>
</dbReference>
<feature type="active site" description="Tele-phosphohistidine intermediate" evidence="6 7">
    <location>
        <position position="8"/>
    </location>
</feature>
<dbReference type="GO" id="GO:0006094">
    <property type="term" value="P:gluconeogenesis"/>
    <property type="evidence" value="ECO:0007669"/>
    <property type="project" value="UniProtKB-UniRule"/>
</dbReference>
<dbReference type="InterPro" id="IPR029033">
    <property type="entry name" value="His_PPase_superfam"/>
</dbReference>
<feature type="binding site" evidence="6 8">
    <location>
        <begin position="113"/>
        <end position="114"/>
    </location>
    <ligand>
        <name>substrate</name>
    </ligand>
</feature>
<evidence type="ECO:0000256" key="7">
    <source>
        <dbReference type="PIRSR" id="PIRSR613078-1"/>
    </source>
</evidence>
<feature type="active site" description="Proton donor/acceptor" evidence="6 7">
    <location>
        <position position="86"/>
    </location>
</feature>
<evidence type="ECO:0000256" key="9">
    <source>
        <dbReference type="PIRSR" id="PIRSR613078-3"/>
    </source>
</evidence>
<dbReference type="UniPathway" id="UPA00109">
    <property type="reaction ID" value="UER00186"/>
</dbReference>
<dbReference type="SUPFAM" id="SSF53254">
    <property type="entry name" value="Phosphoglycerate mutase-like"/>
    <property type="match status" value="1"/>
</dbReference>
<dbReference type="NCBIfam" id="TIGR01258">
    <property type="entry name" value="pgm_1"/>
    <property type="match status" value="1"/>
</dbReference>
<dbReference type="GO" id="GO:0004619">
    <property type="term" value="F:phosphoglycerate mutase activity"/>
    <property type="evidence" value="ECO:0007669"/>
    <property type="project" value="UniProtKB-UniRule"/>
</dbReference>
<keyword evidence="5 6" id="KW-0413">Isomerase</keyword>
<dbReference type="PROSITE" id="PS00175">
    <property type="entry name" value="PG_MUTASE"/>
    <property type="match status" value="1"/>
</dbReference>
<keyword evidence="3 6" id="KW-0312">Gluconeogenesis</keyword>
<protein>
    <recommendedName>
        <fullName evidence="6 10">2,3-bisphosphoglycerate-dependent phosphoglycerate mutase</fullName>
        <shortName evidence="6">BPG-dependent PGAM</shortName>
        <shortName evidence="6">PGAM</shortName>
        <shortName evidence="6">Phosphoglyceromutase</shortName>
        <shortName evidence="6">dPGM</shortName>
        <ecNumber evidence="6 10">5.4.2.11</ecNumber>
    </recommendedName>
</protein>
<comment type="pathway">
    <text evidence="6 10">Carbohydrate degradation; glycolysis; pyruvate from D-glyceraldehyde 3-phosphate: step 3/5.</text>
</comment>
<feature type="binding site" evidence="6 8">
    <location>
        <position position="59"/>
    </location>
    <ligand>
        <name>substrate</name>
    </ligand>
</feature>
<feature type="binding site" evidence="6 8">
    <location>
        <begin position="7"/>
        <end position="14"/>
    </location>
    <ligand>
        <name>substrate</name>
    </ligand>
</feature>
<dbReference type="CDD" id="cd07067">
    <property type="entry name" value="HP_PGM_like"/>
    <property type="match status" value="1"/>
</dbReference>
<evidence type="ECO:0000256" key="5">
    <source>
        <dbReference type="ARBA" id="ARBA00023235"/>
    </source>
</evidence>
<reference evidence="11" key="1">
    <citation type="submission" date="2019-11" db="EMBL/GenBank/DDBJ databases">
        <authorList>
            <person name="Feng L."/>
        </authorList>
    </citation>
    <scope>NUCLEOTIDE SEQUENCE</scope>
    <source>
        <strain evidence="11">CParaputrificumLFYP93</strain>
    </source>
</reference>
<feature type="binding site" evidence="6 8">
    <location>
        <position position="97"/>
    </location>
    <ligand>
        <name>substrate</name>
    </ligand>
</feature>
<feature type="binding site" evidence="6 8">
    <location>
        <begin position="182"/>
        <end position="183"/>
    </location>
    <ligand>
        <name>substrate</name>
    </ligand>
</feature>
<evidence type="ECO:0000256" key="8">
    <source>
        <dbReference type="PIRSR" id="PIRSR613078-2"/>
    </source>
</evidence>
<dbReference type="AlphaFoldDB" id="A0A6N3C4F1"/>
<dbReference type="NCBIfam" id="NF010713">
    <property type="entry name" value="PRK14115.1"/>
    <property type="match status" value="1"/>
</dbReference>
<dbReference type="InterPro" id="IPR001345">
    <property type="entry name" value="PG/BPGM_mutase_AS"/>
</dbReference>
<comment type="function">
    <text evidence="6 10">Catalyzes the interconversion of 2-phosphoglycerate and 3-phosphoglycerate.</text>
</comment>
<dbReference type="RefSeq" id="WP_156560699.1">
    <property type="nucleotide sequence ID" value="NZ_CACRTV010000040.1"/>
</dbReference>
<organism evidence="11">
    <name type="scientific">Clostridium paraputrificum</name>
    <dbReference type="NCBI Taxonomy" id="29363"/>
    <lineage>
        <taxon>Bacteria</taxon>
        <taxon>Bacillati</taxon>
        <taxon>Bacillota</taxon>
        <taxon>Clostridia</taxon>
        <taxon>Eubacteriales</taxon>
        <taxon>Clostridiaceae</taxon>
        <taxon>Clostridium</taxon>
    </lineage>
</organism>
<dbReference type="EMBL" id="CACRTV010000040">
    <property type="protein sequence ID" value="VYU10902.1"/>
    <property type="molecule type" value="Genomic_DNA"/>
</dbReference>
<dbReference type="SMART" id="SM00855">
    <property type="entry name" value="PGAM"/>
    <property type="match status" value="1"/>
</dbReference>
<evidence type="ECO:0000256" key="10">
    <source>
        <dbReference type="RuleBase" id="RU004512"/>
    </source>
</evidence>
<sequence>MRLVIIRHGQSEWNKLNLFTGWSDVDLSPEGKKEARLAGKALKEEELDFDVCYTSYLKRAIHTLNLVLEEMNRDWLSVIKSYKLNERHYGALQGLNKAETAKKYGEKQVKIWRRSFSVRPPVLEETSNQNPKKQVQYSSINRDELPLCESLEDTINRVVPYFNNVIKKDMLSGKRVLIVAHGNSIRSLVKYFENLSEEEILEVNIPTGIPLVYEFDDDFRVIEKHYLGDEEEIVKKTNNVLNQGIIKNKEIETV</sequence>
<accession>A0A6N3C4F1</accession>
<comment type="similarity">
    <text evidence="2 6">Belongs to the phosphoglycerate mutase family. BPG-dependent PGAM subfamily.</text>
</comment>
<dbReference type="Gene3D" id="3.40.50.1240">
    <property type="entry name" value="Phosphoglycerate mutase-like"/>
    <property type="match status" value="1"/>
</dbReference>
<evidence type="ECO:0000313" key="11">
    <source>
        <dbReference type="EMBL" id="VYU10902.1"/>
    </source>
</evidence>
<dbReference type="FunFam" id="3.40.50.1240:FF:000003">
    <property type="entry name" value="2,3-bisphosphoglycerate-dependent phosphoglycerate mutase"/>
    <property type="match status" value="1"/>
</dbReference>
<dbReference type="GO" id="GO:0006096">
    <property type="term" value="P:glycolytic process"/>
    <property type="evidence" value="ECO:0007669"/>
    <property type="project" value="UniProtKB-UniRule"/>
</dbReference>
<dbReference type="EC" id="5.4.2.11" evidence="6 10"/>
<feature type="binding site" evidence="6 8">
    <location>
        <begin position="20"/>
        <end position="21"/>
    </location>
    <ligand>
        <name>substrate</name>
    </ligand>
</feature>